<evidence type="ECO:0000256" key="5">
    <source>
        <dbReference type="ARBA" id="ARBA00023002"/>
    </source>
</evidence>
<dbReference type="GO" id="GO:0020037">
    <property type="term" value="F:heme binding"/>
    <property type="evidence" value="ECO:0007669"/>
    <property type="project" value="InterPro"/>
</dbReference>
<dbReference type="GO" id="GO:0016705">
    <property type="term" value="F:oxidoreductase activity, acting on paired donors, with incorporation or reduction of molecular oxygen"/>
    <property type="evidence" value="ECO:0007669"/>
    <property type="project" value="InterPro"/>
</dbReference>
<evidence type="ECO:0000256" key="3">
    <source>
        <dbReference type="ARBA" id="ARBA00010617"/>
    </source>
</evidence>
<comment type="similarity">
    <text evidence="3">Belongs to the cytochrome P450 family.</text>
</comment>
<comment type="cofactor">
    <cofactor evidence="1 8">
        <name>heme</name>
        <dbReference type="ChEBI" id="CHEBI:30413"/>
    </cofactor>
</comment>
<dbReference type="AlphaFoldDB" id="A0A4S4L1A9"/>
<keyword evidence="5" id="KW-0560">Oxidoreductase</keyword>
<evidence type="ECO:0000256" key="7">
    <source>
        <dbReference type="ARBA" id="ARBA00023033"/>
    </source>
</evidence>
<evidence type="ECO:0000256" key="6">
    <source>
        <dbReference type="ARBA" id="ARBA00023004"/>
    </source>
</evidence>
<dbReference type="InterPro" id="IPR002403">
    <property type="entry name" value="Cyt_P450_E_grp-IV"/>
</dbReference>
<dbReference type="OrthoDB" id="6692864at2759"/>
<sequence length="598" mass="66661">MSYIPTKDSAHLMVPRGPLQLQNDFHVIPLNLLSNPQSLALIVDSDQISLGMSLRLAAVLAGFVSWIFLNRRTVRGDYAVIFFLATFPALYFCFRRVIANHAFFQTVKIAAIYFVSLTSSTLLYRLSPFHPLAAYPGPLVWRLSSMTLAAISYRGHRHLVLEDLHRKYGKFVRIGPNALSINSPNAASVIYGAAHHMLKSESYNKPGHIGGVSLFFKQDRNDHAKRKRIWANAFTGSAVDNFFPPLERRTWQLTQCIENRTDGAGVVNLAECICHWSYDFMGEMVFGGSNNLILLGTHEGWRPTGLHRRNIFWSHSIGQAPWLMDILWYIPGSESIHRLRHVAASMMRKRVQAKGVKIRDLSSYLIEGDPRSGEQISMSDLEVDAVIAIQGGSDNTGITLALAIYFILSHLPAYHTLQADLDNVFPDATAPLDKRKLAAVPFLDAVINETLRLGSPFFLPRIIPKGGVVIDGKFIPGGSVVALSAYSQQVSQENFFPDPLAYRPERWMPGGLGTGSILNKAALVSFSSGPYVCIGKSFAIQEMRLCLARLVLTFDMTLPPSFDSKLFYKGLRNMRTTILDKPLLVKAVRREGKMPVDL</sequence>
<accession>A0A4S4L1A9</accession>
<dbReference type="InterPro" id="IPR001128">
    <property type="entry name" value="Cyt_P450"/>
</dbReference>
<dbReference type="Proteomes" id="UP000310158">
    <property type="component" value="Unassembled WGS sequence"/>
</dbReference>
<dbReference type="PRINTS" id="PR00385">
    <property type="entry name" value="P450"/>
</dbReference>
<evidence type="ECO:0000256" key="4">
    <source>
        <dbReference type="ARBA" id="ARBA00022723"/>
    </source>
</evidence>
<evidence type="ECO:0000256" key="8">
    <source>
        <dbReference type="PIRSR" id="PIRSR602403-1"/>
    </source>
</evidence>
<comment type="pathway">
    <text evidence="2">Secondary metabolite biosynthesis.</text>
</comment>
<dbReference type="PRINTS" id="PR00465">
    <property type="entry name" value="EP450IV"/>
</dbReference>
<dbReference type="InterPro" id="IPR036396">
    <property type="entry name" value="Cyt_P450_sf"/>
</dbReference>
<keyword evidence="6 8" id="KW-0408">Iron</keyword>
<reference evidence="10 11" key="1">
    <citation type="submission" date="2019-02" db="EMBL/GenBank/DDBJ databases">
        <title>Genome sequencing of the rare red list fungi Bondarzewia mesenterica.</title>
        <authorList>
            <person name="Buettner E."/>
            <person name="Kellner H."/>
        </authorList>
    </citation>
    <scope>NUCLEOTIDE SEQUENCE [LARGE SCALE GENOMIC DNA]</scope>
    <source>
        <strain evidence="10 11">DSM 108281</strain>
    </source>
</reference>
<feature type="transmembrane region" description="Helical" evidence="9">
    <location>
        <begin position="48"/>
        <end position="69"/>
    </location>
</feature>
<dbReference type="GO" id="GO:0005506">
    <property type="term" value="F:iron ion binding"/>
    <property type="evidence" value="ECO:0007669"/>
    <property type="project" value="InterPro"/>
</dbReference>
<evidence type="ECO:0000313" key="10">
    <source>
        <dbReference type="EMBL" id="THH05069.1"/>
    </source>
</evidence>
<dbReference type="Pfam" id="PF00067">
    <property type="entry name" value="p450"/>
    <property type="match status" value="1"/>
</dbReference>
<evidence type="ECO:0000256" key="9">
    <source>
        <dbReference type="SAM" id="Phobius"/>
    </source>
</evidence>
<comment type="caution">
    <text evidence="10">The sequence shown here is derived from an EMBL/GenBank/DDBJ whole genome shotgun (WGS) entry which is preliminary data.</text>
</comment>
<gene>
    <name evidence="10" type="ORF">EW146_g10002</name>
</gene>
<evidence type="ECO:0000256" key="2">
    <source>
        <dbReference type="ARBA" id="ARBA00005179"/>
    </source>
</evidence>
<keyword evidence="9" id="KW-0812">Transmembrane</keyword>
<keyword evidence="8" id="KW-0349">Heme</keyword>
<name>A0A4S4L1A9_9AGAM</name>
<keyword evidence="11" id="KW-1185">Reference proteome</keyword>
<evidence type="ECO:0000256" key="1">
    <source>
        <dbReference type="ARBA" id="ARBA00001971"/>
    </source>
</evidence>
<dbReference type="SUPFAM" id="SSF48264">
    <property type="entry name" value="Cytochrome P450"/>
    <property type="match status" value="1"/>
</dbReference>
<keyword evidence="4 8" id="KW-0479">Metal-binding</keyword>
<dbReference type="PANTHER" id="PTHR24305:SF187">
    <property type="entry name" value="P450, PUTATIVE (EUROFUNG)-RELATED"/>
    <property type="match status" value="1"/>
</dbReference>
<dbReference type="GO" id="GO:0004497">
    <property type="term" value="F:monooxygenase activity"/>
    <property type="evidence" value="ECO:0007669"/>
    <property type="project" value="UniProtKB-KW"/>
</dbReference>
<keyword evidence="9" id="KW-1133">Transmembrane helix</keyword>
<dbReference type="PANTHER" id="PTHR24305">
    <property type="entry name" value="CYTOCHROME P450"/>
    <property type="match status" value="1"/>
</dbReference>
<evidence type="ECO:0000313" key="11">
    <source>
        <dbReference type="Proteomes" id="UP000310158"/>
    </source>
</evidence>
<protein>
    <recommendedName>
        <fullName evidence="12">Cytochrome P450</fullName>
    </recommendedName>
</protein>
<keyword evidence="9" id="KW-0472">Membrane</keyword>
<feature type="binding site" description="axial binding residue" evidence="8">
    <location>
        <position position="533"/>
    </location>
    <ligand>
        <name>heme</name>
        <dbReference type="ChEBI" id="CHEBI:30413"/>
    </ligand>
    <ligandPart>
        <name>Fe</name>
        <dbReference type="ChEBI" id="CHEBI:18248"/>
    </ligandPart>
</feature>
<dbReference type="Gene3D" id="1.10.630.10">
    <property type="entry name" value="Cytochrome P450"/>
    <property type="match status" value="1"/>
</dbReference>
<proteinExistence type="inferred from homology"/>
<dbReference type="InterPro" id="IPR050121">
    <property type="entry name" value="Cytochrome_P450_monoxygenase"/>
</dbReference>
<keyword evidence="7" id="KW-0503">Monooxygenase</keyword>
<feature type="transmembrane region" description="Helical" evidence="9">
    <location>
        <begin position="75"/>
        <end position="94"/>
    </location>
</feature>
<dbReference type="EMBL" id="SGPL01001059">
    <property type="protein sequence ID" value="THH05069.1"/>
    <property type="molecule type" value="Genomic_DNA"/>
</dbReference>
<organism evidence="10 11">
    <name type="scientific">Bondarzewia mesenterica</name>
    <dbReference type="NCBI Taxonomy" id="1095465"/>
    <lineage>
        <taxon>Eukaryota</taxon>
        <taxon>Fungi</taxon>
        <taxon>Dikarya</taxon>
        <taxon>Basidiomycota</taxon>
        <taxon>Agaricomycotina</taxon>
        <taxon>Agaricomycetes</taxon>
        <taxon>Russulales</taxon>
        <taxon>Bondarzewiaceae</taxon>
        <taxon>Bondarzewia</taxon>
    </lineage>
</organism>
<evidence type="ECO:0008006" key="12">
    <source>
        <dbReference type="Google" id="ProtNLM"/>
    </source>
</evidence>